<feature type="transmembrane region" description="Helical" evidence="1">
    <location>
        <begin position="60"/>
        <end position="79"/>
    </location>
</feature>
<evidence type="ECO:0000256" key="1">
    <source>
        <dbReference type="SAM" id="Phobius"/>
    </source>
</evidence>
<dbReference type="PANTHER" id="PTHR23028:SF53">
    <property type="entry name" value="ACYL_TRANSF_3 DOMAIN-CONTAINING PROTEIN"/>
    <property type="match status" value="1"/>
</dbReference>
<dbReference type="InterPro" id="IPR050879">
    <property type="entry name" value="Acyltransferase_3"/>
</dbReference>
<evidence type="ECO:0000313" key="4">
    <source>
        <dbReference type="Proteomes" id="UP000473325"/>
    </source>
</evidence>
<protein>
    <submittedName>
        <fullName evidence="3">Acyltransferase family protein</fullName>
    </submittedName>
</protein>
<dbReference type="GO" id="GO:0016020">
    <property type="term" value="C:membrane"/>
    <property type="evidence" value="ECO:0007669"/>
    <property type="project" value="TreeGrafter"/>
</dbReference>
<dbReference type="AlphaFoldDB" id="A0A6L7ESK5"/>
<evidence type="ECO:0000259" key="2">
    <source>
        <dbReference type="Pfam" id="PF01757"/>
    </source>
</evidence>
<keyword evidence="1" id="KW-0472">Membrane</keyword>
<keyword evidence="1" id="KW-1133">Transmembrane helix</keyword>
<keyword evidence="3" id="KW-0808">Transferase</keyword>
<feature type="transmembrane region" description="Helical" evidence="1">
    <location>
        <begin position="258"/>
        <end position="277"/>
    </location>
</feature>
<feature type="transmembrane region" description="Helical" evidence="1">
    <location>
        <begin position="362"/>
        <end position="381"/>
    </location>
</feature>
<dbReference type="EMBL" id="WUEK01000002">
    <property type="protein sequence ID" value="MXG88536.1"/>
    <property type="molecule type" value="Genomic_DNA"/>
</dbReference>
<keyword evidence="3" id="KW-0012">Acyltransferase</keyword>
<sequence length="416" mass="44646">MSAPPPSLVAPPPRHGRDFPVLDTLRAVGALAVLTTHATFWSGDYLRHGVLGTLFARLDVGVALFFVLSGFLLARPWLVAAMRAEPGPAPALGVYAQRRFLRIVPLYVVTVVVALVFIDENAGLGAVDWLSTLLMLDTISGTLFPAGLTQMWSLAAEVMFYLGLPALMALMLGRAPVWRAGRFWSVLLGLAALNVWWLVDGAARAGRLATDGAPLQWLPSYLTWFGVGLLLAAAHALDSAGRGTRLTRALRRLAGQPGACWTVAGALLVVSATPLAGPTMFTAPDTGDLLVKNLLYAAVALSVVLTGIWPTEGSTYARAASARPLRHLGWISYGIFCLHLPVLHLVMWTTGWELFEGHGPEIWLLALLGSVVAAEVAYRVVERPVLLWEERRRSARVARSSHPATTTTASSGTSAR</sequence>
<feature type="transmembrane region" description="Helical" evidence="1">
    <location>
        <begin position="219"/>
        <end position="237"/>
    </location>
</feature>
<dbReference type="GO" id="GO:0016747">
    <property type="term" value="F:acyltransferase activity, transferring groups other than amino-acyl groups"/>
    <property type="evidence" value="ECO:0007669"/>
    <property type="project" value="InterPro"/>
</dbReference>
<feature type="domain" description="Acyltransferase 3" evidence="2">
    <location>
        <begin position="22"/>
        <end position="373"/>
    </location>
</feature>
<comment type="caution">
    <text evidence="3">The sequence shown here is derived from an EMBL/GenBank/DDBJ whole genome shotgun (WGS) entry which is preliminary data.</text>
</comment>
<keyword evidence="4" id="KW-1185">Reference proteome</keyword>
<feature type="transmembrane region" description="Helical" evidence="1">
    <location>
        <begin position="330"/>
        <end position="350"/>
    </location>
</feature>
<organism evidence="3 4">
    <name type="scientific">Nocardioides flavescens</name>
    <dbReference type="NCBI Taxonomy" id="2691959"/>
    <lineage>
        <taxon>Bacteria</taxon>
        <taxon>Bacillati</taxon>
        <taxon>Actinomycetota</taxon>
        <taxon>Actinomycetes</taxon>
        <taxon>Propionibacteriales</taxon>
        <taxon>Nocardioidaceae</taxon>
        <taxon>Nocardioides</taxon>
    </lineage>
</organism>
<name>A0A6L7ESK5_9ACTN</name>
<proteinExistence type="predicted"/>
<feature type="transmembrane region" description="Helical" evidence="1">
    <location>
        <begin position="100"/>
        <end position="118"/>
    </location>
</feature>
<dbReference type="PANTHER" id="PTHR23028">
    <property type="entry name" value="ACETYLTRANSFERASE"/>
    <property type="match status" value="1"/>
</dbReference>
<dbReference type="Proteomes" id="UP000473325">
    <property type="component" value="Unassembled WGS sequence"/>
</dbReference>
<feature type="transmembrane region" description="Helical" evidence="1">
    <location>
        <begin position="289"/>
        <end position="309"/>
    </location>
</feature>
<keyword evidence="1" id="KW-0812">Transmembrane</keyword>
<accession>A0A6L7ESK5</accession>
<gene>
    <name evidence="3" type="ORF">GRQ65_03130</name>
</gene>
<evidence type="ECO:0000313" key="3">
    <source>
        <dbReference type="EMBL" id="MXG88536.1"/>
    </source>
</evidence>
<feature type="transmembrane region" description="Helical" evidence="1">
    <location>
        <begin position="151"/>
        <end position="171"/>
    </location>
</feature>
<dbReference type="GO" id="GO:0009103">
    <property type="term" value="P:lipopolysaccharide biosynthetic process"/>
    <property type="evidence" value="ECO:0007669"/>
    <property type="project" value="TreeGrafter"/>
</dbReference>
<dbReference type="InterPro" id="IPR002656">
    <property type="entry name" value="Acyl_transf_3_dom"/>
</dbReference>
<feature type="transmembrane region" description="Helical" evidence="1">
    <location>
        <begin position="183"/>
        <end position="199"/>
    </location>
</feature>
<reference evidence="3 4" key="1">
    <citation type="submission" date="2019-12" db="EMBL/GenBank/DDBJ databases">
        <authorList>
            <person name="Kun Z."/>
        </authorList>
    </citation>
    <scope>NUCLEOTIDE SEQUENCE [LARGE SCALE GENOMIC DNA]</scope>
    <source>
        <strain evidence="3 4">YIM 123512</strain>
    </source>
</reference>
<dbReference type="Pfam" id="PF01757">
    <property type="entry name" value="Acyl_transf_3"/>
    <property type="match status" value="1"/>
</dbReference>